<evidence type="ECO:0008006" key="4">
    <source>
        <dbReference type="Google" id="ProtNLM"/>
    </source>
</evidence>
<keyword evidence="1" id="KW-0472">Membrane</keyword>
<comment type="caution">
    <text evidence="2">The sequence shown here is derived from an EMBL/GenBank/DDBJ whole genome shotgun (WGS) entry which is preliminary data.</text>
</comment>
<evidence type="ECO:0000313" key="3">
    <source>
        <dbReference type="Proteomes" id="UP000032545"/>
    </source>
</evidence>
<keyword evidence="3" id="KW-1185">Reference proteome</keyword>
<feature type="transmembrane region" description="Helical" evidence="1">
    <location>
        <begin position="42"/>
        <end position="61"/>
    </location>
</feature>
<sequence length="158" mass="16068">MRWSGAVPCGRRAHPLPHPPTVARHRRDITRGADSGQATAELAVGLPSVFVAFFLAAWMLATVGAQARCADAARVGARLAARGEAQATVSAAVTRAAPRGATLRLHRDADLLDVEVSAPVGAAGLGRLVPALVVTAHAVTPVEPVACTAPDCAPPGPP</sequence>
<evidence type="ECO:0000256" key="1">
    <source>
        <dbReference type="SAM" id="Phobius"/>
    </source>
</evidence>
<organism evidence="2 3">
    <name type="scientific">Frankia torreyi</name>
    <dbReference type="NCBI Taxonomy" id="1856"/>
    <lineage>
        <taxon>Bacteria</taxon>
        <taxon>Bacillati</taxon>
        <taxon>Actinomycetota</taxon>
        <taxon>Actinomycetes</taxon>
        <taxon>Frankiales</taxon>
        <taxon>Frankiaceae</taxon>
        <taxon>Frankia</taxon>
    </lineage>
</organism>
<dbReference type="AlphaFoldDB" id="A0A0D8BJK0"/>
<dbReference type="InterPro" id="IPR049790">
    <property type="entry name" value="Rv3655c/TadE"/>
</dbReference>
<dbReference type="EMBL" id="JYFN01000006">
    <property type="protein sequence ID" value="KJE24433.1"/>
    <property type="molecule type" value="Genomic_DNA"/>
</dbReference>
<reference evidence="3" key="1">
    <citation type="submission" date="2015-02" db="EMBL/GenBank/DDBJ databases">
        <title>Draft Genome of Frankia sp. CpI1-S.</title>
        <authorList>
            <person name="Oshone R.T."/>
            <person name="Ngom M."/>
            <person name="Ghodhbane-Gtari F."/>
            <person name="Gtari M."/>
            <person name="Morris K."/>
            <person name="Thomas K."/>
            <person name="Sen A."/>
            <person name="Tisa L.S."/>
        </authorList>
    </citation>
    <scope>NUCLEOTIDE SEQUENCE [LARGE SCALE GENOMIC DNA]</scope>
    <source>
        <strain evidence="3">CpI1-S</strain>
    </source>
</reference>
<dbReference type="PATRIC" id="fig|1502723.3.peg.4942"/>
<keyword evidence="1" id="KW-0812">Transmembrane</keyword>
<dbReference type="NCBIfam" id="NF041390">
    <property type="entry name" value="TadE_Rv3655c"/>
    <property type="match status" value="1"/>
</dbReference>
<dbReference type="Proteomes" id="UP000032545">
    <property type="component" value="Unassembled WGS sequence"/>
</dbReference>
<protein>
    <recommendedName>
        <fullName evidence="4">TadE-like protein</fullName>
    </recommendedName>
</protein>
<reference evidence="2 3" key="2">
    <citation type="journal article" date="2016" name="Genome Announc.">
        <title>Permanent Draft Genome Sequences for Two Variants of Frankia sp. Strain CpI1, the First Frankia Strain Isolated from Root Nodules of Comptonia peregrina.</title>
        <authorList>
            <person name="Oshone R."/>
            <person name="Hurst S.G.IV."/>
            <person name="Abebe-Akele F."/>
            <person name="Simpson S."/>
            <person name="Morris K."/>
            <person name="Thomas W.K."/>
            <person name="Tisa L.S."/>
        </authorList>
    </citation>
    <scope>NUCLEOTIDE SEQUENCE [LARGE SCALE GENOMIC DNA]</scope>
    <source>
        <strain evidence="3">CpI1-S</strain>
    </source>
</reference>
<keyword evidence="1" id="KW-1133">Transmembrane helix</keyword>
<gene>
    <name evidence="2" type="ORF">FF36_01162</name>
</gene>
<accession>A0A0D8BJK0</accession>
<dbReference type="OrthoDB" id="3215617at2"/>
<proteinExistence type="predicted"/>
<evidence type="ECO:0000313" key="2">
    <source>
        <dbReference type="EMBL" id="KJE24433.1"/>
    </source>
</evidence>
<name>A0A0D8BJK0_9ACTN</name>